<comment type="caution">
    <text evidence="1">The sequence shown here is derived from an EMBL/GenBank/DDBJ whole genome shotgun (WGS) entry which is preliminary data.</text>
</comment>
<dbReference type="AlphaFoldDB" id="A0A0F9SL56"/>
<accession>A0A0F9SL56</accession>
<feature type="non-terminal residue" evidence="1">
    <location>
        <position position="25"/>
    </location>
</feature>
<sequence>MKDNVISETDVMSNKIKIAARNVQV</sequence>
<organism evidence="1">
    <name type="scientific">marine sediment metagenome</name>
    <dbReference type="NCBI Taxonomy" id="412755"/>
    <lineage>
        <taxon>unclassified sequences</taxon>
        <taxon>metagenomes</taxon>
        <taxon>ecological metagenomes</taxon>
    </lineage>
</organism>
<evidence type="ECO:0000313" key="1">
    <source>
        <dbReference type="EMBL" id="KKN63062.1"/>
    </source>
</evidence>
<dbReference type="EMBL" id="LAZR01000603">
    <property type="protein sequence ID" value="KKN63062.1"/>
    <property type="molecule type" value="Genomic_DNA"/>
</dbReference>
<proteinExistence type="predicted"/>
<protein>
    <submittedName>
        <fullName evidence="1">Uncharacterized protein</fullName>
    </submittedName>
</protein>
<gene>
    <name evidence="1" type="ORF">LCGC14_0505890</name>
</gene>
<reference evidence="1" key="1">
    <citation type="journal article" date="2015" name="Nature">
        <title>Complex archaea that bridge the gap between prokaryotes and eukaryotes.</title>
        <authorList>
            <person name="Spang A."/>
            <person name="Saw J.H."/>
            <person name="Jorgensen S.L."/>
            <person name="Zaremba-Niedzwiedzka K."/>
            <person name="Martijn J."/>
            <person name="Lind A.E."/>
            <person name="van Eijk R."/>
            <person name="Schleper C."/>
            <person name="Guy L."/>
            <person name="Ettema T.J."/>
        </authorList>
    </citation>
    <scope>NUCLEOTIDE SEQUENCE</scope>
</reference>
<name>A0A0F9SL56_9ZZZZ</name>